<reference evidence="5" key="1">
    <citation type="journal article" date="2019" name="Int. J. Syst. Evol. Microbiol.">
        <title>The Global Catalogue of Microorganisms (GCM) 10K type strain sequencing project: providing services to taxonomists for standard genome sequencing and annotation.</title>
        <authorList>
            <consortium name="The Broad Institute Genomics Platform"/>
            <consortium name="The Broad Institute Genome Sequencing Center for Infectious Disease"/>
            <person name="Wu L."/>
            <person name="Ma J."/>
        </authorList>
    </citation>
    <scope>NUCLEOTIDE SEQUENCE [LARGE SCALE GENOMIC DNA]</scope>
    <source>
        <strain evidence="5">CGMCC 4.7677</strain>
    </source>
</reference>
<comment type="caution">
    <text evidence="4">The sequence shown here is derived from an EMBL/GenBank/DDBJ whole genome shotgun (WGS) entry which is preliminary data.</text>
</comment>
<dbReference type="EMBL" id="BNAU01000012">
    <property type="protein sequence ID" value="GHF27665.1"/>
    <property type="molecule type" value="Genomic_DNA"/>
</dbReference>
<proteinExistence type="predicted"/>
<sequence>MTAIPDRRSDSDADDIPVPWDQRPIVGERRGLPWWGAVLLAFGLAVIGAVIDMQTQNTLGWLFKGAYFVGAVGAVAGVQRRSLFGPMVQPPLILGVTVPGVVLLVSGLPDNSDMLTRALAVGTPLINGFPTMAITTGCTLVLGIVRIYRERNPDAAPKAGDKRPTDPKRPDGAGRGGAARGDAPRGRRPAEGRSGSGAGSGSGGRSSSGPDSGAGRPAGEGRAAGAVAAARGVAGRRPGRRPPEDDPRRAADEAPRRGRRGADGGARRPAEDDPRRDAGARGAKTPPPGRRPRQRGVPPEDADRRAGEPRTGGPAADRPRRVPPRAGDPRLDPRRAPEGRRGGTPRRRPWDDEA</sequence>
<feature type="domain" description="DUF6542" evidence="3">
    <location>
        <begin position="31"/>
        <end position="151"/>
    </location>
</feature>
<keyword evidence="2" id="KW-1133">Transmembrane helix</keyword>
<dbReference type="Proteomes" id="UP000605897">
    <property type="component" value="Unassembled WGS sequence"/>
</dbReference>
<dbReference type="RefSeq" id="WP_191249149.1">
    <property type="nucleotide sequence ID" value="NZ_BNAU01000012.1"/>
</dbReference>
<protein>
    <recommendedName>
        <fullName evidence="3">DUF6542 domain-containing protein</fullName>
    </recommendedName>
</protein>
<evidence type="ECO:0000313" key="4">
    <source>
        <dbReference type="EMBL" id="GHF27665.1"/>
    </source>
</evidence>
<feature type="compositionally biased region" description="Gly residues" evidence="1">
    <location>
        <begin position="194"/>
        <end position="206"/>
    </location>
</feature>
<dbReference type="Pfam" id="PF20177">
    <property type="entry name" value="DUF6542"/>
    <property type="match status" value="1"/>
</dbReference>
<feature type="compositionally biased region" description="Basic and acidic residues" evidence="1">
    <location>
        <begin position="327"/>
        <end position="341"/>
    </location>
</feature>
<feature type="compositionally biased region" description="Basic and acidic residues" evidence="1">
    <location>
        <begin position="153"/>
        <end position="172"/>
    </location>
</feature>
<organism evidence="4 5">
    <name type="scientific">Amycolatopsis deserti</name>
    <dbReference type="NCBI Taxonomy" id="185696"/>
    <lineage>
        <taxon>Bacteria</taxon>
        <taxon>Bacillati</taxon>
        <taxon>Actinomycetota</taxon>
        <taxon>Actinomycetes</taxon>
        <taxon>Pseudonocardiales</taxon>
        <taxon>Pseudonocardiaceae</taxon>
        <taxon>Amycolatopsis</taxon>
    </lineage>
</organism>
<feature type="transmembrane region" description="Helical" evidence="2">
    <location>
        <begin position="59"/>
        <end position="78"/>
    </location>
</feature>
<feature type="compositionally biased region" description="Basic and acidic residues" evidence="1">
    <location>
        <begin position="182"/>
        <end position="191"/>
    </location>
</feature>
<feature type="transmembrane region" description="Helical" evidence="2">
    <location>
        <begin position="90"/>
        <end position="108"/>
    </location>
</feature>
<keyword evidence="2" id="KW-0472">Membrane</keyword>
<dbReference type="InterPro" id="IPR046672">
    <property type="entry name" value="DUF6542"/>
</dbReference>
<accession>A0ABQ3JFN2</accession>
<feature type="transmembrane region" description="Helical" evidence="2">
    <location>
        <begin position="128"/>
        <end position="148"/>
    </location>
</feature>
<feature type="transmembrane region" description="Helical" evidence="2">
    <location>
        <begin position="32"/>
        <end position="53"/>
    </location>
</feature>
<evidence type="ECO:0000259" key="3">
    <source>
        <dbReference type="Pfam" id="PF20177"/>
    </source>
</evidence>
<gene>
    <name evidence="4" type="ORF">GCM10017786_72410</name>
</gene>
<feature type="region of interest" description="Disordered" evidence="1">
    <location>
        <begin position="153"/>
        <end position="354"/>
    </location>
</feature>
<keyword evidence="2" id="KW-0812">Transmembrane</keyword>
<keyword evidence="5" id="KW-1185">Reference proteome</keyword>
<feature type="compositionally biased region" description="Basic and acidic residues" evidence="1">
    <location>
        <begin position="241"/>
        <end position="279"/>
    </location>
</feature>
<evidence type="ECO:0000256" key="2">
    <source>
        <dbReference type="SAM" id="Phobius"/>
    </source>
</evidence>
<evidence type="ECO:0000313" key="5">
    <source>
        <dbReference type="Proteomes" id="UP000605897"/>
    </source>
</evidence>
<name>A0ABQ3JFN2_9PSEU</name>
<evidence type="ECO:0000256" key="1">
    <source>
        <dbReference type="SAM" id="MobiDB-lite"/>
    </source>
</evidence>
<feature type="compositionally biased region" description="Low complexity" evidence="1">
    <location>
        <begin position="207"/>
        <end position="236"/>
    </location>
</feature>